<feature type="region of interest" description="Disordered" evidence="2">
    <location>
        <begin position="606"/>
        <end position="637"/>
    </location>
</feature>
<evidence type="ECO:0000259" key="4">
    <source>
        <dbReference type="Pfam" id="PF23565"/>
    </source>
</evidence>
<keyword evidence="6" id="KW-1185">Reference proteome</keyword>
<comment type="similarity">
    <text evidence="1">Belongs to the Tango6 family.</text>
</comment>
<dbReference type="InterPro" id="IPR039600">
    <property type="entry name" value="TANGO6/Rtp1"/>
</dbReference>
<evidence type="ECO:0000256" key="2">
    <source>
        <dbReference type="SAM" id="MobiDB-lite"/>
    </source>
</evidence>
<name>A0A9P6EU58_9AGAR</name>
<dbReference type="InterPro" id="IPR019451">
    <property type="entry name" value="Rtp1_C1"/>
</dbReference>
<feature type="compositionally biased region" description="Acidic residues" evidence="2">
    <location>
        <begin position="625"/>
        <end position="634"/>
    </location>
</feature>
<evidence type="ECO:0000256" key="1">
    <source>
        <dbReference type="ARBA" id="ARBA00005724"/>
    </source>
</evidence>
<gene>
    <name evidence="5" type="ORF">CPB83DRAFT_901829</name>
</gene>
<organism evidence="5 6">
    <name type="scientific">Crepidotus variabilis</name>
    <dbReference type="NCBI Taxonomy" id="179855"/>
    <lineage>
        <taxon>Eukaryota</taxon>
        <taxon>Fungi</taxon>
        <taxon>Dikarya</taxon>
        <taxon>Basidiomycota</taxon>
        <taxon>Agaricomycotina</taxon>
        <taxon>Agaricomycetes</taxon>
        <taxon>Agaricomycetidae</taxon>
        <taxon>Agaricales</taxon>
        <taxon>Agaricineae</taxon>
        <taxon>Crepidotaceae</taxon>
        <taxon>Crepidotus</taxon>
    </lineage>
</organism>
<evidence type="ECO:0000313" key="6">
    <source>
        <dbReference type="Proteomes" id="UP000807306"/>
    </source>
</evidence>
<dbReference type="GO" id="GO:0009306">
    <property type="term" value="P:protein secretion"/>
    <property type="evidence" value="ECO:0007669"/>
    <property type="project" value="TreeGrafter"/>
</dbReference>
<sequence>MPPSPTELASALSDANALLETFSEATSTTSIEDILKIRLSTYYKRINESEALEALENLRTNEDLELQTAQEALVAIQRIQSIVDVAVNENVNEPPPLGTRDLAKLRTLLSLVFKWGVTPLYTKVSQLLPGSFNENSPKIVNLSSGSTIQTNYNLLSYFTRSVLGLVFPQGVQGRISQTLITTTILSKHVSDILVPAVTLGWMPEKLASEEMPVMHDFRPLAVRLQKLLSPAVTIAALGGILVSSTPAPPLHVRKTCKTLLTKQLLRPDGIQGLCIAMFSEEESNGDEVNLEKLEQIAKIVISVPAGMRAEDYFQSIFPRLFQILAKSTQTNHQRAAAFSIYRAIIPEKSTQSSIEAGRVALRLLQEPFCDSEYVSPLLGTQQPPKQCLSPREALDSIIALLANTEPSPNLISTLLSSLVPSLYGLYFDISQHKTVDPQLKELVIGLLKSWGKIIESVEGETILWKLVESNKEWDWKFDLEGNLSKTPSQEKKSNNIILPQATGDQEEEPSFDLNLFDLYPDPVHFVETLKQFDRGDLSSSLFVTLLENYRDMKTRPTEDSMSILHQLQIIMQMQKRLSEGTTSNILRKPDKLLSFIFHVLSSATMTTSGNETRRDDSSNNNNMLDEADSDDEDAGPQIIGPDGDLIETTITLLLSILEADETLSVATHPILNDIFSLLEPISTKSSETLRPLAREARLVMTARLAETSGAHKPKNKAEDEAQEIYQRALKLLQDPILPVRAHGLLLLRELLGPTYSGNSVNQALVPSILSIFLQSVQDEDSYIFLNAVQGLALLVDRFGKEILQGLIRDYAGKLEGLGASVLTKQNIDMRTRIGEALGSVIRKCGNTLGIYINIIVPPLLTMVRNRDIPTVLKTSCLSLLGDCVGTYSLAMLPYVEDLTLGLLDLLQLESIAATEVPRSIANDKVAENLSSTIGPDPTSQNPKLPELRRAALHFLSLLIKSSTELVYNEVNLNSSAVFPQSAVRKASITLGYISSTDEDGLVRVMAREAKDNLEQLQGALVGM</sequence>
<feature type="domain" description="TANGO6 HEAT repeat" evidence="4">
    <location>
        <begin position="264"/>
        <end position="432"/>
    </location>
</feature>
<dbReference type="SUPFAM" id="SSF48371">
    <property type="entry name" value="ARM repeat"/>
    <property type="match status" value="1"/>
</dbReference>
<dbReference type="PANTHER" id="PTHR20959">
    <property type="entry name" value="TRANSPORT AND GOLGI ORGANIZATION PROTEIN 6 FAMILY MEMBER"/>
    <property type="match status" value="1"/>
</dbReference>
<dbReference type="AlphaFoldDB" id="A0A9P6EU58"/>
<dbReference type="Pfam" id="PF23565">
    <property type="entry name" value="ARM_TANGO6"/>
    <property type="match status" value="1"/>
</dbReference>
<dbReference type="Gene3D" id="1.25.10.10">
    <property type="entry name" value="Leucine-rich Repeat Variant"/>
    <property type="match status" value="1"/>
</dbReference>
<dbReference type="InterPro" id="IPR011989">
    <property type="entry name" value="ARM-like"/>
</dbReference>
<dbReference type="OrthoDB" id="39591at2759"/>
<evidence type="ECO:0000313" key="5">
    <source>
        <dbReference type="EMBL" id="KAF9534898.1"/>
    </source>
</evidence>
<dbReference type="Pfam" id="PF10363">
    <property type="entry name" value="RTP1_C1"/>
    <property type="match status" value="1"/>
</dbReference>
<dbReference type="EMBL" id="MU157825">
    <property type="protein sequence ID" value="KAF9534898.1"/>
    <property type="molecule type" value="Genomic_DNA"/>
</dbReference>
<feature type="domain" description="RNA polymerase II assembly factor Rtp1 C-terminal" evidence="3">
    <location>
        <begin position="725"/>
        <end position="846"/>
    </location>
</feature>
<reference evidence="5" key="1">
    <citation type="submission" date="2020-11" db="EMBL/GenBank/DDBJ databases">
        <authorList>
            <consortium name="DOE Joint Genome Institute"/>
            <person name="Ahrendt S."/>
            <person name="Riley R."/>
            <person name="Andreopoulos W."/>
            <person name="Labutti K."/>
            <person name="Pangilinan J."/>
            <person name="Ruiz-Duenas F.J."/>
            <person name="Barrasa J.M."/>
            <person name="Sanchez-Garcia M."/>
            <person name="Camarero S."/>
            <person name="Miyauchi S."/>
            <person name="Serrano A."/>
            <person name="Linde D."/>
            <person name="Babiker R."/>
            <person name="Drula E."/>
            <person name="Ayuso-Fernandez I."/>
            <person name="Pacheco R."/>
            <person name="Padilla G."/>
            <person name="Ferreira P."/>
            <person name="Barriuso J."/>
            <person name="Kellner H."/>
            <person name="Castanera R."/>
            <person name="Alfaro M."/>
            <person name="Ramirez L."/>
            <person name="Pisabarro A.G."/>
            <person name="Kuo A."/>
            <person name="Tritt A."/>
            <person name="Lipzen A."/>
            <person name="He G."/>
            <person name="Yan M."/>
            <person name="Ng V."/>
            <person name="Cullen D."/>
            <person name="Martin F."/>
            <person name="Rosso M.-N."/>
            <person name="Henrissat B."/>
            <person name="Hibbett D."/>
            <person name="Martinez A.T."/>
            <person name="Grigoriev I.V."/>
        </authorList>
    </citation>
    <scope>NUCLEOTIDE SEQUENCE</scope>
    <source>
        <strain evidence="5">CBS 506.95</strain>
    </source>
</reference>
<proteinExistence type="inferred from homology"/>
<evidence type="ECO:0000259" key="3">
    <source>
        <dbReference type="Pfam" id="PF10363"/>
    </source>
</evidence>
<dbReference type="InterPro" id="IPR016024">
    <property type="entry name" value="ARM-type_fold"/>
</dbReference>
<dbReference type="Proteomes" id="UP000807306">
    <property type="component" value="Unassembled WGS sequence"/>
</dbReference>
<evidence type="ECO:0008006" key="7">
    <source>
        <dbReference type="Google" id="ProtNLM"/>
    </source>
</evidence>
<dbReference type="PANTHER" id="PTHR20959:SF1">
    <property type="entry name" value="TRANSPORT AND GOLGI ORGANIZATION PROTEIN 6 HOMOLOG"/>
    <property type="match status" value="1"/>
</dbReference>
<protein>
    <recommendedName>
        <fullName evidence="7">RNA polymerase II assembly factor Rtp1 C-terminal domain-containing protein</fullName>
    </recommendedName>
</protein>
<comment type="caution">
    <text evidence="5">The sequence shown here is derived from an EMBL/GenBank/DDBJ whole genome shotgun (WGS) entry which is preliminary data.</text>
</comment>
<accession>A0A9P6EU58</accession>
<dbReference type="InterPro" id="IPR057407">
    <property type="entry name" value="HEAT_TANGO6"/>
</dbReference>